<dbReference type="SUPFAM" id="SSF52540">
    <property type="entry name" value="P-loop containing nucleoside triphosphate hydrolases"/>
    <property type="match status" value="2"/>
</dbReference>
<dbReference type="GO" id="GO:0005524">
    <property type="term" value="F:ATP binding"/>
    <property type="evidence" value="ECO:0007669"/>
    <property type="project" value="UniProtKB-KW"/>
</dbReference>
<dbReference type="Gene3D" id="3.40.50.300">
    <property type="entry name" value="P-loop containing nucleotide triphosphate hydrolases"/>
    <property type="match status" value="2"/>
</dbReference>
<reference evidence="6" key="1">
    <citation type="submission" date="2015-12" db="EMBL/GenBank/DDBJ databases">
        <title>Update maize B73 reference genome by single molecule sequencing technologies.</title>
        <authorList>
            <consortium name="Maize Genome Sequencing Project"/>
            <person name="Ware D."/>
        </authorList>
    </citation>
    <scope>NUCLEOTIDE SEQUENCE</scope>
    <source>
        <tissue evidence="6">Seedling</tissue>
    </source>
</reference>
<evidence type="ECO:0000259" key="3">
    <source>
        <dbReference type="Pfam" id="PF05970"/>
    </source>
</evidence>
<dbReference type="InterPro" id="IPR027417">
    <property type="entry name" value="P-loop_NTPase"/>
</dbReference>
<feature type="compositionally biased region" description="Basic and acidic residues" evidence="2">
    <location>
        <begin position="1198"/>
        <end position="1212"/>
    </location>
</feature>
<dbReference type="Gene3D" id="3.80.10.10">
    <property type="entry name" value="Ribonuclease Inhibitor"/>
    <property type="match status" value="1"/>
</dbReference>
<feature type="domain" description="Helitron helicase-like" evidence="4">
    <location>
        <begin position="130"/>
        <end position="311"/>
    </location>
</feature>
<keyword evidence="1" id="KW-0227">DNA damage</keyword>
<accession>A0A1D6H8S0</accession>
<dbReference type="GO" id="GO:0006281">
    <property type="term" value="P:DNA repair"/>
    <property type="evidence" value="ECO:0007669"/>
    <property type="project" value="UniProtKB-KW"/>
</dbReference>
<dbReference type="SUPFAM" id="SSF52047">
    <property type="entry name" value="RNI-like"/>
    <property type="match status" value="1"/>
</dbReference>
<dbReference type="GO" id="GO:0006310">
    <property type="term" value="P:DNA recombination"/>
    <property type="evidence" value="ECO:0007669"/>
    <property type="project" value="UniProtKB-KW"/>
</dbReference>
<dbReference type="GO" id="GO:0000723">
    <property type="term" value="P:telomere maintenance"/>
    <property type="evidence" value="ECO:0007669"/>
    <property type="project" value="InterPro"/>
</dbReference>
<evidence type="ECO:0000259" key="5">
    <source>
        <dbReference type="Pfam" id="PF21530"/>
    </source>
</evidence>
<dbReference type="CDD" id="cd18809">
    <property type="entry name" value="SF1_C_RecD"/>
    <property type="match status" value="1"/>
</dbReference>
<dbReference type="Pfam" id="PF21530">
    <property type="entry name" value="Pif1_2B_dom"/>
    <property type="match status" value="1"/>
</dbReference>
<dbReference type="Pfam" id="PF05970">
    <property type="entry name" value="PIF1"/>
    <property type="match status" value="1"/>
</dbReference>
<dbReference type="GO" id="GO:0043139">
    <property type="term" value="F:5'-3' DNA helicase activity"/>
    <property type="evidence" value="ECO:0007669"/>
    <property type="project" value="UniProtKB-EC"/>
</dbReference>
<dbReference type="Pfam" id="PF14214">
    <property type="entry name" value="Helitron_like_N"/>
    <property type="match status" value="1"/>
</dbReference>
<sequence>MGHVDNFDDYRIALNLDQTLNQKTYNTPLTSEVAAVWIEGSEGRGQFSKSVMLHGKDSSSHCIRSYHGCYDALSYPLFFPRGELGWHANIPKVGVSMDEVDAYRATHRASNANDEDAESLSHLCVSVRDYYCYKFQIRPGVFNPILHGKRLFQQFAVDTYIKIESSRLDFIRKNQDRLRADLYQGLVDSMLDGDIRAEKIGKRTVLSTLFIGGPRDMRRRYMDAMALVRKFGKPDIFLTMTCNPNWDEIRRELLPGQTPQDRPDLVVRVFHAKLQELKHRLTKQDILGKVRAYVYVVEFQKRGLPHAHFLLIMQRKYKLTCPEQYDLLISAEIPSNKYPELRKMVIKHMMHGPCGSLNPNCPCTKGRKSCKNHYPRNFSDTTLQGKDSYPVYRRRDDGRTEKVRGCELDNRWVVPYNPYLLRLFNCHINVEACGSIKAVKYLFKYIYKGHDRASVVMRDASKADDDVDEIKQYRDARWVTPPEALWRIYGFELSQISPAVMQLQLHLPNMHMVSFHERQMVERVVNRPGVDRSMLTAHFEANSLHKEARGILYRDFPEWYTWQSGKGKVWQQRKRDTGGQVGRIVSAHPAEGERYYLRVLLNHVTGATSYVDLRTKHLDSMSEDYQHRNPCKTHVEQMVLIDIRSMLQSMGKDIKTFPLPPIMDAYDDAIGTAREVYEEEIIEPAAGDVALKDCLNKEQRAAYDKILSAVDTDQGGLFFVDGPGGTGKTYLYRVLLATLRSQGKIAVATATSGVAASIMPGGRTAHSRFKIPLTIDDDAVCSFTKQSGTAELLRKASLIIWDEASMTKRQAVEALDNSMRDIMGRPGCHSVVLPVVRKGSRAQVVASSLRMSYLWESMSHLKLVTNMRAKNDPWFAEYLLRVGGGTEDTNTDGDIRLPDEVCVPYSGSDNDLDNLIDFVFPNLNKNMSDSTYITSRAILSTRNEWVDMINVKMIDRFQGEHMVYHSFDSAMDDPHNYYPPEFLNTLTPNGLPPHVLKLKIGCPVILLRNIDPANGLCNGTRLVVRGFQRNSIDAEIVLGQHAGKRIFLPRIPLCPSDEEMFPFQFKRKQFPVRLSFAMTVNKAQGQTIPNVGVYLPEPVFSHGQLYVALSRATARSNIKILAIPPVDGKKTSRNGVRKNPTVDCGTYTKNIVYKEVGAFMLHFLSLVYIASRCYDLLCLDNCPDRNSLQHITVPVPMERSERSRRARQDNKWRSRRGRSRSCTRRSCWTWMTLTAPQTQRLNWIDFLERLHGKRMLLMDNSMNWNQFESMLYARLYGTRPDVRDALALSVCRGLKELRLVGFPASVQAYHMEHILCDICDILHYNGIRKVELQSYHFTDTHVCTVARSCQGALQELILDECPNVLGNFVVCLRESWSNLTKLTLNRIGISDVQIRILMLVGFDQLEEFNLTWCWCPLITDRLLAILHASTLPNVTQESVDYYQHHCEVEY</sequence>
<keyword evidence="1" id="KW-0378">Hydrolase</keyword>
<evidence type="ECO:0000256" key="1">
    <source>
        <dbReference type="RuleBase" id="RU363044"/>
    </source>
</evidence>
<dbReference type="PANTHER" id="PTHR10492">
    <property type="match status" value="1"/>
</dbReference>
<protein>
    <recommendedName>
        <fullName evidence="1">ATP-dependent DNA helicase</fullName>
        <ecNumber evidence="1">5.6.2.3</ecNumber>
    </recommendedName>
</protein>
<dbReference type="InterPro" id="IPR010285">
    <property type="entry name" value="DNA_helicase_pif1-like_DEAD"/>
</dbReference>
<dbReference type="PANTHER" id="PTHR10492:SF92">
    <property type="entry name" value="ATP-DEPENDENT DNA HELICASE"/>
    <property type="match status" value="1"/>
</dbReference>
<name>A0A1D6H8S0_MAIZE</name>
<feature type="domain" description="DNA helicase Pif1-like DEAD-box helicase" evidence="3">
    <location>
        <begin position="694"/>
        <end position="890"/>
    </location>
</feature>
<dbReference type="EC" id="5.6.2.3" evidence="1"/>
<keyword evidence="1" id="KW-0234">DNA repair</keyword>
<evidence type="ECO:0000256" key="2">
    <source>
        <dbReference type="SAM" id="MobiDB-lite"/>
    </source>
</evidence>
<comment type="similarity">
    <text evidence="1">Belongs to the helicase family.</text>
</comment>
<organism evidence="6">
    <name type="scientific">Zea mays</name>
    <name type="common">Maize</name>
    <dbReference type="NCBI Taxonomy" id="4577"/>
    <lineage>
        <taxon>Eukaryota</taxon>
        <taxon>Viridiplantae</taxon>
        <taxon>Streptophyta</taxon>
        <taxon>Embryophyta</taxon>
        <taxon>Tracheophyta</taxon>
        <taxon>Spermatophyta</taxon>
        <taxon>Magnoliopsida</taxon>
        <taxon>Liliopsida</taxon>
        <taxon>Poales</taxon>
        <taxon>Poaceae</taxon>
        <taxon>PACMAD clade</taxon>
        <taxon>Panicoideae</taxon>
        <taxon>Andropogonodae</taxon>
        <taxon>Andropogoneae</taxon>
        <taxon>Tripsacinae</taxon>
        <taxon>Zea</taxon>
    </lineage>
</organism>
<dbReference type="GO" id="GO:0016787">
    <property type="term" value="F:hydrolase activity"/>
    <property type="evidence" value="ECO:0007669"/>
    <property type="project" value="UniProtKB-KW"/>
</dbReference>
<dbReference type="InterPro" id="IPR049163">
    <property type="entry name" value="Pif1-like_2B_dom"/>
</dbReference>
<evidence type="ECO:0000313" key="6">
    <source>
        <dbReference type="EMBL" id="AQK71116.1"/>
    </source>
</evidence>
<dbReference type="EMBL" id="CM000781">
    <property type="protein sequence ID" value="AQK71116.1"/>
    <property type="molecule type" value="Genomic_DNA"/>
</dbReference>
<feature type="region of interest" description="Disordered" evidence="2">
    <location>
        <begin position="1197"/>
        <end position="1217"/>
    </location>
</feature>
<dbReference type="FunFam" id="3.40.50.300:FF:002884">
    <property type="entry name" value="ATP-dependent DNA helicase"/>
    <property type="match status" value="1"/>
</dbReference>
<keyword evidence="1" id="KW-0233">DNA recombination</keyword>
<dbReference type="InterPro" id="IPR032675">
    <property type="entry name" value="LRR_dom_sf"/>
</dbReference>
<keyword evidence="1" id="KW-0547">Nucleotide-binding</keyword>
<dbReference type="InParanoid" id="A0A1D6H8S0"/>
<comment type="catalytic activity">
    <reaction evidence="1">
        <text>ATP + H2O = ADP + phosphate + H(+)</text>
        <dbReference type="Rhea" id="RHEA:13065"/>
        <dbReference type="ChEBI" id="CHEBI:15377"/>
        <dbReference type="ChEBI" id="CHEBI:15378"/>
        <dbReference type="ChEBI" id="CHEBI:30616"/>
        <dbReference type="ChEBI" id="CHEBI:43474"/>
        <dbReference type="ChEBI" id="CHEBI:456216"/>
        <dbReference type="EC" id="5.6.2.3"/>
    </reaction>
</comment>
<keyword evidence="1" id="KW-0067">ATP-binding</keyword>
<feature type="domain" description="DNA helicase Pif1-like 2B" evidence="5">
    <location>
        <begin position="981"/>
        <end position="1027"/>
    </location>
</feature>
<evidence type="ECO:0000259" key="4">
    <source>
        <dbReference type="Pfam" id="PF14214"/>
    </source>
</evidence>
<keyword evidence="1 6" id="KW-0347">Helicase</keyword>
<dbReference type="InterPro" id="IPR025476">
    <property type="entry name" value="Helitron_helicase-like"/>
</dbReference>
<gene>
    <name evidence="6" type="ORF">ZEAMMB73_Zm00001d016539</name>
</gene>
<dbReference type="ExpressionAtlas" id="A0A1D6H8S0">
    <property type="expression patterns" value="baseline"/>
</dbReference>
<comment type="cofactor">
    <cofactor evidence="1">
        <name>Mg(2+)</name>
        <dbReference type="ChEBI" id="CHEBI:18420"/>
    </cofactor>
</comment>
<proteinExistence type="inferred from homology"/>